<comment type="caution">
    <text evidence="5">The sequence shown here is derived from an EMBL/GenBank/DDBJ whole genome shotgun (WGS) entry which is preliminary data.</text>
</comment>
<reference evidence="5 6" key="1">
    <citation type="submission" date="2021-03" db="EMBL/GenBank/DDBJ databases">
        <title>novel species isolated from a fishpond in China.</title>
        <authorList>
            <person name="Lu H."/>
            <person name="Cai Z."/>
        </authorList>
    </citation>
    <scope>NUCLEOTIDE SEQUENCE [LARGE SCALE GENOMIC DNA]</scope>
    <source>
        <strain evidence="5 6">YJ13C</strain>
    </source>
</reference>
<evidence type="ECO:0000259" key="4">
    <source>
        <dbReference type="SMART" id="SM00797"/>
    </source>
</evidence>
<dbReference type="RefSeq" id="WP_206587128.1">
    <property type="nucleotide sequence ID" value="NZ_JAFKCU010000003.1"/>
</dbReference>
<dbReference type="Pfam" id="PF02626">
    <property type="entry name" value="CT_A_B"/>
    <property type="match status" value="1"/>
</dbReference>
<dbReference type="InterPro" id="IPR052708">
    <property type="entry name" value="PxpC"/>
</dbReference>
<accession>A0ABS3CI71</accession>
<dbReference type="Proteomes" id="UP000664480">
    <property type="component" value="Unassembled WGS sequence"/>
</dbReference>
<dbReference type="InterPro" id="IPR003778">
    <property type="entry name" value="CT_A_B"/>
</dbReference>
<dbReference type="PANTHER" id="PTHR43309:SF5">
    <property type="entry name" value="5-OXOPROLINASE SUBUNIT C"/>
    <property type="match status" value="1"/>
</dbReference>
<evidence type="ECO:0000313" key="5">
    <source>
        <dbReference type="EMBL" id="MBN7816450.1"/>
    </source>
</evidence>
<feature type="domain" description="Carboxyltransferase" evidence="4">
    <location>
        <begin position="29"/>
        <end position="287"/>
    </location>
</feature>
<keyword evidence="6" id="KW-1185">Reference proteome</keyword>
<evidence type="ECO:0000256" key="2">
    <source>
        <dbReference type="ARBA" id="ARBA00022801"/>
    </source>
</evidence>
<gene>
    <name evidence="5" type="ORF">J0A69_13470</name>
</gene>
<keyword evidence="3" id="KW-0067">ATP-binding</keyword>
<evidence type="ECO:0000256" key="1">
    <source>
        <dbReference type="ARBA" id="ARBA00022741"/>
    </source>
</evidence>
<dbReference type="InterPro" id="IPR029000">
    <property type="entry name" value="Cyclophilin-like_dom_sf"/>
</dbReference>
<name>A0ABS3CI71_9BACT</name>
<dbReference type="SMART" id="SM00797">
    <property type="entry name" value="AHS2"/>
    <property type="match status" value="1"/>
</dbReference>
<sequence>MKRELAELTVIKTGPGTSIQDLGRIGFSGFGVPVSGAMDAFAMKWVNYLLGSSENAAVIETLQPGLKLQFNAPTKICVGGALAKIKLNENLISLDKVIPVESGDILEIGAQTLGAINYIGIEGGFQTDEILGSRSFYQGITSISQLSKGNNLSYFKGKSSSITKGAKVKISRDYLEDEVLEVYKGPEWRFLDTESKEALNSSTFTLSKLLNRMAFQIEELVPNLLQEMATAPVYPGTVQLTSGGKLIVLMKDAQVTGGYPRVLQLPEKSIAQLSQKRAGSKFRFKIK</sequence>
<proteinExistence type="predicted"/>
<dbReference type="Gene3D" id="2.40.100.10">
    <property type="entry name" value="Cyclophilin-like"/>
    <property type="match status" value="1"/>
</dbReference>
<keyword evidence="1" id="KW-0547">Nucleotide-binding</keyword>
<protein>
    <submittedName>
        <fullName evidence="5">Biotin-dependent carboxyltransferase family protein</fullName>
    </submittedName>
</protein>
<organism evidence="5 6">
    <name type="scientific">Algoriphagus pacificus</name>
    <dbReference type="NCBI Taxonomy" id="2811234"/>
    <lineage>
        <taxon>Bacteria</taxon>
        <taxon>Pseudomonadati</taxon>
        <taxon>Bacteroidota</taxon>
        <taxon>Cytophagia</taxon>
        <taxon>Cytophagales</taxon>
        <taxon>Cyclobacteriaceae</taxon>
        <taxon>Algoriphagus</taxon>
    </lineage>
</organism>
<evidence type="ECO:0000256" key="3">
    <source>
        <dbReference type="ARBA" id="ARBA00022840"/>
    </source>
</evidence>
<keyword evidence="2" id="KW-0378">Hydrolase</keyword>
<dbReference type="PANTHER" id="PTHR43309">
    <property type="entry name" value="5-OXOPROLINASE SUBUNIT C"/>
    <property type="match status" value="1"/>
</dbReference>
<dbReference type="EMBL" id="JAFKCU010000003">
    <property type="protein sequence ID" value="MBN7816450.1"/>
    <property type="molecule type" value="Genomic_DNA"/>
</dbReference>
<evidence type="ECO:0000313" key="6">
    <source>
        <dbReference type="Proteomes" id="UP000664480"/>
    </source>
</evidence>